<evidence type="ECO:0000259" key="6">
    <source>
        <dbReference type="PROSITE" id="PS51918"/>
    </source>
</evidence>
<name>A0A7T2YV22_9BURK</name>
<dbReference type="GO" id="GO:0003824">
    <property type="term" value="F:catalytic activity"/>
    <property type="evidence" value="ECO:0007669"/>
    <property type="project" value="InterPro"/>
</dbReference>
<dbReference type="SUPFAM" id="SSF102114">
    <property type="entry name" value="Radical SAM enzymes"/>
    <property type="match status" value="1"/>
</dbReference>
<gene>
    <name evidence="7" type="ORF">I6G47_05705</name>
</gene>
<evidence type="ECO:0000256" key="3">
    <source>
        <dbReference type="ARBA" id="ARBA00022723"/>
    </source>
</evidence>
<evidence type="ECO:0000313" key="8">
    <source>
        <dbReference type="Proteomes" id="UP000595064"/>
    </source>
</evidence>
<protein>
    <submittedName>
        <fullName evidence="7">Radical SAM protein</fullName>
    </submittedName>
</protein>
<dbReference type="PANTHER" id="PTHR11228">
    <property type="entry name" value="RADICAL SAM DOMAIN PROTEIN"/>
    <property type="match status" value="1"/>
</dbReference>
<dbReference type="InterPro" id="IPR006638">
    <property type="entry name" value="Elp3/MiaA/NifB-like_rSAM"/>
</dbReference>
<dbReference type="InterPro" id="IPR013785">
    <property type="entry name" value="Aldolase_TIM"/>
</dbReference>
<dbReference type="RefSeq" id="WP_151020139.1">
    <property type="nucleotide sequence ID" value="NZ_CP065748.1"/>
</dbReference>
<dbReference type="InterPro" id="IPR007197">
    <property type="entry name" value="rSAM"/>
</dbReference>
<dbReference type="SMART" id="SM00729">
    <property type="entry name" value="Elp3"/>
    <property type="match status" value="1"/>
</dbReference>
<evidence type="ECO:0000256" key="2">
    <source>
        <dbReference type="ARBA" id="ARBA00022691"/>
    </source>
</evidence>
<proteinExistence type="predicted"/>
<evidence type="ECO:0000313" key="7">
    <source>
        <dbReference type="EMBL" id="QPS82576.1"/>
    </source>
</evidence>
<dbReference type="SFLD" id="SFLDG01067">
    <property type="entry name" value="SPASM/twitch_domain_containing"/>
    <property type="match status" value="1"/>
</dbReference>
<dbReference type="EMBL" id="CP065748">
    <property type="protein sequence ID" value="QPS82576.1"/>
    <property type="molecule type" value="Genomic_DNA"/>
</dbReference>
<evidence type="ECO:0000256" key="1">
    <source>
        <dbReference type="ARBA" id="ARBA00001966"/>
    </source>
</evidence>
<keyword evidence="3" id="KW-0479">Metal-binding</keyword>
<dbReference type="GO" id="GO:0046872">
    <property type="term" value="F:metal ion binding"/>
    <property type="evidence" value="ECO:0007669"/>
    <property type="project" value="UniProtKB-KW"/>
</dbReference>
<organism evidence="7 8">
    <name type="scientific">Delftia lacustris</name>
    <dbReference type="NCBI Taxonomy" id="558537"/>
    <lineage>
        <taxon>Bacteria</taxon>
        <taxon>Pseudomonadati</taxon>
        <taxon>Pseudomonadota</taxon>
        <taxon>Betaproteobacteria</taxon>
        <taxon>Burkholderiales</taxon>
        <taxon>Comamonadaceae</taxon>
        <taxon>Delftia</taxon>
    </lineage>
</organism>
<dbReference type="SFLD" id="SFLDS00029">
    <property type="entry name" value="Radical_SAM"/>
    <property type="match status" value="1"/>
</dbReference>
<dbReference type="Proteomes" id="UP000595064">
    <property type="component" value="Chromosome"/>
</dbReference>
<dbReference type="Gene3D" id="3.20.20.70">
    <property type="entry name" value="Aldolase class I"/>
    <property type="match status" value="1"/>
</dbReference>
<accession>A0A7T2YV22</accession>
<keyword evidence="2" id="KW-0949">S-adenosyl-L-methionine</keyword>
<dbReference type="GO" id="GO:0051536">
    <property type="term" value="F:iron-sulfur cluster binding"/>
    <property type="evidence" value="ECO:0007669"/>
    <property type="project" value="UniProtKB-KW"/>
</dbReference>
<dbReference type="Pfam" id="PF04055">
    <property type="entry name" value="Radical_SAM"/>
    <property type="match status" value="1"/>
</dbReference>
<reference evidence="7 8" key="1">
    <citation type="submission" date="2020-12" db="EMBL/GenBank/DDBJ databases">
        <title>FDA dAtabase for Regulatory Grade micrObial Sequences (FDA-ARGOS): Supporting development and validation of Infectious Disease Dx tests.</title>
        <authorList>
            <person name="Sproer C."/>
            <person name="Gronow S."/>
            <person name="Severitt S."/>
            <person name="Schroder I."/>
            <person name="Tallon L."/>
            <person name="Sadzewicz L."/>
            <person name="Zhao X."/>
            <person name="Boylan J."/>
            <person name="Ott S."/>
            <person name="Bowen H."/>
            <person name="Vavikolanu K."/>
            <person name="Mehta A."/>
            <person name="Aluvathingal J."/>
            <person name="Nadendla S."/>
            <person name="Lowell S."/>
            <person name="Myers T."/>
            <person name="Yan Y."/>
            <person name="Sichtig H."/>
        </authorList>
    </citation>
    <scope>NUCLEOTIDE SEQUENCE [LARGE SCALE GENOMIC DNA]</scope>
    <source>
        <strain evidence="7 8">FDAARGOS_890</strain>
    </source>
</reference>
<dbReference type="CDD" id="cd01335">
    <property type="entry name" value="Radical_SAM"/>
    <property type="match status" value="1"/>
</dbReference>
<evidence type="ECO:0000256" key="5">
    <source>
        <dbReference type="ARBA" id="ARBA00023014"/>
    </source>
</evidence>
<dbReference type="KEGG" id="dla:I6G47_05705"/>
<sequence>MQLPEPVSPPTRAVLNFTHRCALNCDWCYVPFESPPARREVVLNVIDRIAALGFSHITLGGGDPFQYAFISDVARKAHGRGLFVHIDTHGKSLLPTQANTKLLAQFVNLVGLPLDGSSADRHDTMRRSRGHFELIRKRIEWLKVHDHRIKINTLVSAQNIDSLIALADLVAEISPSRWSLYQFWPLGPANRVSTNHAVDDVAFLTLAHEAAERSASKTGMDVEVVARQSRRSTYPIVDHDGFVFVHSGTSAEFLTPICSVFDANARETIDMVCGPERAQAATRYLSAR</sequence>
<feature type="domain" description="Radical SAM core" evidence="6">
    <location>
        <begin position="7"/>
        <end position="221"/>
    </location>
</feature>
<dbReference type="AlphaFoldDB" id="A0A7T2YV22"/>
<dbReference type="PROSITE" id="PS51918">
    <property type="entry name" value="RADICAL_SAM"/>
    <property type="match status" value="1"/>
</dbReference>
<keyword evidence="4" id="KW-0408">Iron</keyword>
<keyword evidence="5" id="KW-0411">Iron-sulfur</keyword>
<dbReference type="PANTHER" id="PTHR11228:SF7">
    <property type="entry name" value="PQQA PEPTIDE CYCLASE"/>
    <property type="match status" value="1"/>
</dbReference>
<comment type="cofactor">
    <cofactor evidence="1">
        <name>[4Fe-4S] cluster</name>
        <dbReference type="ChEBI" id="CHEBI:49883"/>
    </cofactor>
</comment>
<dbReference type="InterPro" id="IPR058240">
    <property type="entry name" value="rSAM_sf"/>
</dbReference>
<keyword evidence="8" id="KW-1185">Reference proteome</keyword>
<dbReference type="InterPro" id="IPR050377">
    <property type="entry name" value="Radical_SAM_PqqE_MftC-like"/>
</dbReference>
<evidence type="ECO:0000256" key="4">
    <source>
        <dbReference type="ARBA" id="ARBA00023004"/>
    </source>
</evidence>